<dbReference type="PROSITE" id="PS51352">
    <property type="entry name" value="THIOREDOXIN_2"/>
    <property type="match status" value="1"/>
</dbReference>
<reference evidence="5 7" key="1">
    <citation type="submission" date="2017-12" db="EMBL/GenBank/DDBJ databases">
        <authorList>
            <person name="Levesque S."/>
        </authorList>
    </citation>
    <scope>NUCLEOTIDE SEQUENCE [LARGE SCALE GENOMIC DNA]</scope>
    <source>
        <strain evidence="5 7">SMQ-1417</strain>
    </source>
</reference>
<evidence type="ECO:0000259" key="4">
    <source>
        <dbReference type="PROSITE" id="PS51352"/>
    </source>
</evidence>
<dbReference type="AlphaFoldDB" id="A0A3T0DFT7"/>
<evidence type="ECO:0000313" key="5">
    <source>
        <dbReference type="EMBL" id="AZT94165.1"/>
    </source>
</evidence>
<dbReference type="GO" id="GO:0005829">
    <property type="term" value="C:cytosol"/>
    <property type="evidence" value="ECO:0007669"/>
    <property type="project" value="TreeGrafter"/>
</dbReference>
<dbReference type="GO" id="GO:0045454">
    <property type="term" value="P:cell redox homeostasis"/>
    <property type="evidence" value="ECO:0007669"/>
    <property type="project" value="TreeGrafter"/>
</dbReference>
<dbReference type="PANTHER" id="PTHR45663:SF11">
    <property type="entry name" value="GEO12009P1"/>
    <property type="match status" value="1"/>
</dbReference>
<comment type="similarity">
    <text evidence="1">Belongs to the thioredoxin family.</text>
</comment>
<dbReference type="EMBL" id="CP025330">
    <property type="protein sequence ID" value="AZT94165.1"/>
    <property type="molecule type" value="Genomic_DNA"/>
</dbReference>
<evidence type="ECO:0000313" key="6">
    <source>
        <dbReference type="EMBL" id="TGD38224.1"/>
    </source>
</evidence>
<name>A0A3T0DFT7_BREAU</name>
<dbReference type="Proteomes" id="UP000283000">
    <property type="component" value="Chromosome"/>
</dbReference>
<evidence type="ECO:0000313" key="7">
    <source>
        <dbReference type="Proteomes" id="UP000283000"/>
    </source>
</evidence>
<dbReference type="InterPro" id="IPR036249">
    <property type="entry name" value="Thioredoxin-like_sf"/>
</dbReference>
<dbReference type="Proteomes" id="UP000297736">
    <property type="component" value="Unassembled WGS sequence"/>
</dbReference>
<dbReference type="InterPro" id="IPR013766">
    <property type="entry name" value="Thioredoxin_domain"/>
</dbReference>
<dbReference type="PANTHER" id="PTHR45663">
    <property type="entry name" value="GEO12009P1"/>
    <property type="match status" value="1"/>
</dbReference>
<dbReference type="Pfam" id="PF00085">
    <property type="entry name" value="Thioredoxin"/>
    <property type="match status" value="1"/>
</dbReference>
<dbReference type="InterPro" id="IPR011990">
    <property type="entry name" value="TPR-like_helical_dom_sf"/>
</dbReference>
<accession>A0A3T0DFT7</accession>
<reference evidence="5 7" key="3">
    <citation type="submission" date="2019-01" db="EMBL/GenBank/DDBJ databases">
        <title>Comparative genomic analysis of Brevibacterium aurantiacum sheds light on its evolution and its adaptation to smear-ripened cheeses.</title>
        <authorList>
            <person name="Moineau S."/>
        </authorList>
    </citation>
    <scope>NUCLEOTIDE SEQUENCE [LARGE SCALE GENOMIC DNA]</scope>
    <source>
        <strain evidence="5 7">SMQ-1417</strain>
    </source>
</reference>
<dbReference type="Pfam" id="PF14561">
    <property type="entry name" value="TPR_20"/>
    <property type="match status" value="1"/>
</dbReference>
<dbReference type="GO" id="GO:0006950">
    <property type="term" value="P:response to stress"/>
    <property type="evidence" value="ECO:0007669"/>
    <property type="project" value="UniProtKB-ARBA"/>
</dbReference>
<reference evidence="6 8" key="2">
    <citation type="submission" date="2018-10" db="EMBL/GenBank/DDBJ databases">
        <title>Brevibacterium genomes from Austrain hard cheese rinds.</title>
        <authorList>
            <person name="Anast J.M."/>
            <person name="Dzieciol M."/>
            <person name="Schultz D.L."/>
            <person name="Mann E."/>
            <person name="Wagner M."/>
            <person name="Schmitz-Esser S."/>
        </authorList>
    </citation>
    <scope>NUCLEOTIDE SEQUENCE [LARGE SCALE GENOMIC DNA]</scope>
    <source>
        <strain evidence="6 8">L261</strain>
    </source>
</reference>
<dbReference type="Gene3D" id="3.40.30.10">
    <property type="entry name" value="Glutaredoxin"/>
    <property type="match status" value="1"/>
</dbReference>
<gene>
    <name evidence="5" type="ORF">CXR23_14225</name>
    <name evidence="6" type="ORF">EB834_12080</name>
</gene>
<evidence type="ECO:0000256" key="3">
    <source>
        <dbReference type="SAM" id="MobiDB-lite"/>
    </source>
</evidence>
<organism evidence="5 7">
    <name type="scientific">Brevibacterium aurantiacum</name>
    <dbReference type="NCBI Taxonomy" id="273384"/>
    <lineage>
        <taxon>Bacteria</taxon>
        <taxon>Bacillati</taxon>
        <taxon>Actinomycetota</taxon>
        <taxon>Actinomycetes</taxon>
        <taxon>Micrococcales</taxon>
        <taxon>Brevibacteriaceae</taxon>
        <taxon>Brevibacterium</taxon>
    </lineage>
</organism>
<dbReference type="GO" id="GO:0015035">
    <property type="term" value="F:protein-disulfide reductase activity"/>
    <property type="evidence" value="ECO:0007669"/>
    <property type="project" value="TreeGrafter"/>
</dbReference>
<dbReference type="Gene3D" id="1.25.40.10">
    <property type="entry name" value="Tetratricopeptide repeat domain"/>
    <property type="match status" value="1"/>
</dbReference>
<evidence type="ECO:0000313" key="8">
    <source>
        <dbReference type="Proteomes" id="UP000297736"/>
    </source>
</evidence>
<proteinExistence type="inferred from homology"/>
<dbReference type="EMBL" id="RHFF01000011">
    <property type="protein sequence ID" value="TGD38224.1"/>
    <property type="molecule type" value="Genomic_DNA"/>
</dbReference>
<dbReference type="CDD" id="cd02956">
    <property type="entry name" value="ybbN"/>
    <property type="match status" value="1"/>
</dbReference>
<evidence type="ECO:0000256" key="2">
    <source>
        <dbReference type="ARBA" id="ARBA00023284"/>
    </source>
</evidence>
<feature type="region of interest" description="Disordered" evidence="3">
    <location>
        <begin position="1"/>
        <end position="47"/>
    </location>
</feature>
<sequence>MSMDPSQDNTQPNQGLDLSAVRSKNLPHEEKTGGPGQSAGGPADPNAVPVPALAFDVDEASFNDVVAISDRVPVVIDLQAEWSEQGKQLSPIVERIVESFGGRLVLARVDVDANPRLQQAFGVESIPNVIAIVKGQPVPLFQSALPEAQVKAYFDELLKLAGENGVTGHAVVAGAEQEPAGPAHPEAEEALNRGDFDTAESLFKSALAASPADEEAKFGLARAGLGRRLIDADPQQLIATADANPKDPEAAKAAADAEIVGGNPSSAFNRLISLIRVSAGDEKEALRLRVLELFEVLGADDPAVTKARTALMRALF</sequence>
<feature type="domain" description="Thioredoxin" evidence="4">
    <location>
        <begin position="37"/>
        <end position="159"/>
    </location>
</feature>
<evidence type="ECO:0000256" key="1">
    <source>
        <dbReference type="ARBA" id="ARBA00008987"/>
    </source>
</evidence>
<feature type="compositionally biased region" description="Polar residues" evidence="3">
    <location>
        <begin position="1"/>
        <end position="16"/>
    </location>
</feature>
<protein>
    <submittedName>
        <fullName evidence="5">Co-chaperone YbbN</fullName>
    </submittedName>
</protein>
<dbReference type="SUPFAM" id="SSF52833">
    <property type="entry name" value="Thioredoxin-like"/>
    <property type="match status" value="1"/>
</dbReference>
<keyword evidence="2" id="KW-0676">Redox-active center</keyword>